<dbReference type="RefSeq" id="WP_048462063.1">
    <property type="nucleotide sequence ID" value="NZ_LABX01000012.1"/>
</dbReference>
<name>A0A0J6T4W1_9HYPH</name>
<dbReference type="OrthoDB" id="9802600at2"/>
<gene>
    <name evidence="1" type="ORF">VP06_01525</name>
</gene>
<evidence type="ECO:0000313" key="1">
    <source>
        <dbReference type="EMBL" id="KMO40979.1"/>
    </source>
</evidence>
<sequence length="87" mass="9798">MVVLFWTSTIPVGNGRMLAFPIGVPDEDLDAFGERLAREGGVMVDRLWLEPRDDGYAYITRTERLFISIAGTITVRDNNSPVRLEVE</sequence>
<protein>
    <submittedName>
        <fullName evidence="1">Uncharacterized protein</fullName>
    </submittedName>
</protein>
<dbReference type="EMBL" id="LABX01000012">
    <property type="protein sequence ID" value="KMO40979.1"/>
    <property type="molecule type" value="Genomic_DNA"/>
</dbReference>
<comment type="caution">
    <text evidence="1">The sequence shown here is derived from an EMBL/GenBank/DDBJ whole genome shotgun (WGS) entry which is preliminary data.</text>
</comment>
<proteinExistence type="predicted"/>
<evidence type="ECO:0000313" key="2">
    <source>
        <dbReference type="Proteomes" id="UP000035929"/>
    </source>
</evidence>
<accession>A0A0J6T4W1</accession>
<dbReference type="Proteomes" id="UP000035929">
    <property type="component" value="Unassembled WGS sequence"/>
</dbReference>
<reference evidence="1 2" key="1">
    <citation type="submission" date="2015-03" db="EMBL/GenBank/DDBJ databases">
        <title>Genome sequencing of Methylobacterium aquaticum DSM16371 type strain.</title>
        <authorList>
            <person name="Chaudhry V."/>
            <person name="Patil P.B."/>
        </authorList>
    </citation>
    <scope>NUCLEOTIDE SEQUENCE [LARGE SCALE GENOMIC DNA]</scope>
    <source>
        <strain evidence="1 2">DSM 16371</strain>
    </source>
</reference>
<organism evidence="1 2">
    <name type="scientific">Methylobacterium aquaticum</name>
    <dbReference type="NCBI Taxonomy" id="270351"/>
    <lineage>
        <taxon>Bacteria</taxon>
        <taxon>Pseudomonadati</taxon>
        <taxon>Pseudomonadota</taxon>
        <taxon>Alphaproteobacteria</taxon>
        <taxon>Hyphomicrobiales</taxon>
        <taxon>Methylobacteriaceae</taxon>
        <taxon>Methylobacterium</taxon>
    </lineage>
</organism>
<dbReference type="AlphaFoldDB" id="A0A0J6T4W1"/>
<dbReference type="PATRIC" id="fig|270351.6.peg.686"/>